<protein>
    <recommendedName>
        <fullName evidence="1">HRDC domain-containing protein</fullName>
    </recommendedName>
</protein>
<feature type="domain" description="HRDC" evidence="1">
    <location>
        <begin position="80"/>
        <end position="157"/>
    </location>
</feature>
<gene>
    <name evidence="2" type="ORF">LCGC14_1752570</name>
</gene>
<dbReference type="Gene3D" id="1.10.150.80">
    <property type="entry name" value="HRDC domain"/>
    <property type="match status" value="1"/>
</dbReference>
<dbReference type="InterPro" id="IPR010997">
    <property type="entry name" value="HRDC-like_sf"/>
</dbReference>
<dbReference type="GO" id="GO:0003676">
    <property type="term" value="F:nucleic acid binding"/>
    <property type="evidence" value="ECO:0007669"/>
    <property type="project" value="InterPro"/>
</dbReference>
<evidence type="ECO:0000313" key="2">
    <source>
        <dbReference type="EMBL" id="KKM05590.1"/>
    </source>
</evidence>
<proteinExistence type="predicted"/>
<sequence length="157" mass="18431">MEIINKESERHVHSTEKYSVVIKQTAKGFFYLGPLRIDANTLAEMKTSLNIALTMITKKIENLNTGKNNKQDLKQEISLNPEENKLYEHLRHLRTELIVKENISAYMIFHDSVLKHLTKQRPKTKEEMLAIPGIADKKFEQYGEMFLIKIREFEKNK</sequence>
<dbReference type="Pfam" id="PF00570">
    <property type="entry name" value="HRDC"/>
    <property type="match status" value="1"/>
</dbReference>
<dbReference type="InterPro" id="IPR044876">
    <property type="entry name" value="HRDC_dom_sf"/>
</dbReference>
<dbReference type="InterPro" id="IPR002121">
    <property type="entry name" value="HRDC_dom"/>
</dbReference>
<dbReference type="SMART" id="SM00341">
    <property type="entry name" value="HRDC"/>
    <property type="match status" value="1"/>
</dbReference>
<dbReference type="AlphaFoldDB" id="A0A0F9H3L8"/>
<reference evidence="2" key="1">
    <citation type="journal article" date="2015" name="Nature">
        <title>Complex archaea that bridge the gap between prokaryotes and eukaryotes.</title>
        <authorList>
            <person name="Spang A."/>
            <person name="Saw J.H."/>
            <person name="Jorgensen S.L."/>
            <person name="Zaremba-Niedzwiedzka K."/>
            <person name="Martijn J."/>
            <person name="Lind A.E."/>
            <person name="van Eijk R."/>
            <person name="Schleper C."/>
            <person name="Guy L."/>
            <person name="Ettema T.J."/>
        </authorList>
    </citation>
    <scope>NUCLEOTIDE SEQUENCE</scope>
</reference>
<dbReference type="EMBL" id="LAZR01016183">
    <property type="protein sequence ID" value="KKM05590.1"/>
    <property type="molecule type" value="Genomic_DNA"/>
</dbReference>
<organism evidence="2">
    <name type="scientific">marine sediment metagenome</name>
    <dbReference type="NCBI Taxonomy" id="412755"/>
    <lineage>
        <taxon>unclassified sequences</taxon>
        <taxon>metagenomes</taxon>
        <taxon>ecological metagenomes</taxon>
    </lineage>
</organism>
<dbReference type="SUPFAM" id="SSF47819">
    <property type="entry name" value="HRDC-like"/>
    <property type="match status" value="1"/>
</dbReference>
<comment type="caution">
    <text evidence="2">The sequence shown here is derived from an EMBL/GenBank/DDBJ whole genome shotgun (WGS) entry which is preliminary data.</text>
</comment>
<evidence type="ECO:0000259" key="1">
    <source>
        <dbReference type="PROSITE" id="PS50967"/>
    </source>
</evidence>
<dbReference type="PROSITE" id="PS50967">
    <property type="entry name" value="HRDC"/>
    <property type="match status" value="1"/>
</dbReference>
<accession>A0A0F9H3L8</accession>
<dbReference type="GO" id="GO:0000166">
    <property type="term" value="F:nucleotide binding"/>
    <property type="evidence" value="ECO:0007669"/>
    <property type="project" value="InterPro"/>
</dbReference>
<name>A0A0F9H3L8_9ZZZZ</name>